<evidence type="ECO:0000256" key="1">
    <source>
        <dbReference type="ARBA" id="ARBA00022559"/>
    </source>
</evidence>
<evidence type="ECO:0000313" key="17">
    <source>
        <dbReference type="Proteomes" id="UP000264702"/>
    </source>
</evidence>
<comment type="caution">
    <text evidence="12">Lacks conserved residue(s) required for the propagation of feature annotation.</text>
</comment>
<dbReference type="PANTHER" id="PTHR30555:SF0">
    <property type="entry name" value="CATALASE-PEROXIDASE"/>
    <property type="match status" value="1"/>
</dbReference>
<organism evidence="16 17">
    <name type="scientific">Paracidobacterium acidisoli</name>
    <dbReference type="NCBI Taxonomy" id="2303751"/>
    <lineage>
        <taxon>Bacteria</taxon>
        <taxon>Pseudomonadati</taxon>
        <taxon>Acidobacteriota</taxon>
        <taxon>Terriglobia</taxon>
        <taxon>Terriglobales</taxon>
        <taxon>Acidobacteriaceae</taxon>
        <taxon>Paracidobacterium</taxon>
    </lineage>
</organism>
<dbReference type="PROSITE" id="PS00435">
    <property type="entry name" value="PEROXIDASE_1"/>
    <property type="match status" value="1"/>
</dbReference>
<dbReference type="Gene3D" id="1.10.420.10">
    <property type="entry name" value="Peroxidase, domain 2"/>
    <property type="match status" value="2"/>
</dbReference>
<evidence type="ECO:0000256" key="6">
    <source>
        <dbReference type="ARBA" id="ARBA00023324"/>
    </source>
</evidence>
<feature type="cross-link" description="Tryptophyl-tyrosyl-methioninium (Tyr-Met) (with Trp-91)" evidence="12">
    <location>
        <begin position="215"/>
        <end position="241"/>
    </location>
</feature>
<comment type="subunit">
    <text evidence="12">Homodimer or homotetramer.</text>
</comment>
<dbReference type="InterPro" id="IPR000763">
    <property type="entry name" value="Catalase_peroxidase"/>
</dbReference>
<evidence type="ECO:0000256" key="11">
    <source>
        <dbReference type="ARBA" id="ARBA00074141"/>
    </source>
</evidence>
<keyword evidence="1 12" id="KW-0575">Peroxidase</keyword>
<dbReference type="GO" id="GO:0046872">
    <property type="term" value="F:metal ion binding"/>
    <property type="evidence" value="ECO:0007669"/>
    <property type="project" value="UniProtKB-KW"/>
</dbReference>
<gene>
    <name evidence="12 16" type="primary">katG</name>
    <name evidence="16" type="ORF">D0Y96_15475</name>
</gene>
<keyword evidence="2 12" id="KW-0349">Heme</keyword>
<evidence type="ECO:0000313" key="16">
    <source>
        <dbReference type="EMBL" id="RFU15834.1"/>
    </source>
</evidence>
<dbReference type="CDD" id="cd00649">
    <property type="entry name" value="catalase_peroxidase_1"/>
    <property type="match status" value="1"/>
</dbReference>
<evidence type="ECO:0000256" key="4">
    <source>
        <dbReference type="ARBA" id="ARBA00023002"/>
    </source>
</evidence>
<comment type="function">
    <text evidence="12">Bifunctional enzyme with both catalase and broad-spectrum peroxidase activity.</text>
</comment>
<dbReference type="RefSeq" id="WP_117301648.1">
    <property type="nucleotide sequence ID" value="NZ_QVQT02000005.1"/>
</dbReference>
<dbReference type="FunFam" id="1.10.520.10:FF:000002">
    <property type="entry name" value="Catalase-peroxidase"/>
    <property type="match status" value="1"/>
</dbReference>
<keyword evidence="4 12" id="KW-0560">Oxidoreductase</keyword>
<evidence type="ECO:0000256" key="12">
    <source>
        <dbReference type="HAMAP-Rule" id="MF_01961"/>
    </source>
</evidence>
<comment type="PTM">
    <text evidence="12">Formation of the three residue Trp-Tyr-Met cross-link is important for the catalase, but not the peroxidase activity of the enzyme.</text>
</comment>
<evidence type="ECO:0000256" key="3">
    <source>
        <dbReference type="ARBA" id="ARBA00022723"/>
    </source>
</evidence>
<dbReference type="SUPFAM" id="SSF48113">
    <property type="entry name" value="Heme-dependent peroxidases"/>
    <property type="match status" value="2"/>
</dbReference>
<proteinExistence type="inferred from homology"/>
<dbReference type="GO" id="GO:0042744">
    <property type="term" value="P:hydrogen peroxide catabolic process"/>
    <property type="evidence" value="ECO:0007669"/>
    <property type="project" value="UniProtKB-KW"/>
</dbReference>
<evidence type="ECO:0000256" key="8">
    <source>
        <dbReference type="ARBA" id="ARBA00051651"/>
    </source>
</evidence>
<comment type="similarity">
    <text evidence="9 12 13">Belongs to the peroxidase family. Peroxidase/catalase subfamily.</text>
</comment>
<feature type="active site" description="Proton acceptor" evidence="12">
    <location>
        <position position="92"/>
    </location>
</feature>
<dbReference type="Proteomes" id="UP000264702">
    <property type="component" value="Unassembled WGS sequence"/>
</dbReference>
<dbReference type="GO" id="GO:0070301">
    <property type="term" value="P:cellular response to hydrogen peroxide"/>
    <property type="evidence" value="ECO:0007669"/>
    <property type="project" value="TreeGrafter"/>
</dbReference>
<keyword evidence="17" id="KW-1185">Reference proteome</keyword>
<dbReference type="InterPro" id="IPR010255">
    <property type="entry name" value="Haem_peroxidase_sf"/>
</dbReference>
<dbReference type="PROSITE" id="PS50873">
    <property type="entry name" value="PEROXIDASE_4"/>
    <property type="match status" value="1"/>
</dbReference>
<sequence>MATEAKCPFHHSSGEARTNSDWWPNQLNLNLLHQHSSKSDPMGEGFNYAEEFKSLDYEALKKDLTALMTNSQDWWPADFGHYGPLFIRMAWHSAGTYRIGDGRGGGGRGQQRFAPLNSWPDNVNLDRARRLLWPLKQKYGKKISWADLMILAGNVALESMGFKTFGFAGGRADVWEPDMDVNWGLEATWMGTDKRYSGERDLANPFGATTMGLIYVNPEGPEGIPDPVAAARDIRETFGRMAMNDEETVALIAGGHTFGKTHGAGPGAHLGREPEGSPIEEQGLGWSSAYATGIAGDAITSGLEVTWTSTPTKWSNNFFWNLFGYEWELTKSPGGAHQWKPKGDAGAGTVPDAHDPSKRKAPAMLTTDIALRLDPAYEKISRRFFENPDAFADAFARAWFKLTHRDMGPRARYLGPEVPKEELIWQDPIPEVNHVLIDEQDVESLKKKILASGLTVSQLVSTAWASASTYRGSDKRGGANGARIRLAPQKDWKVNQPEQLEKVLKTLEKIQSDFNQSQSGGRKISLADLIVLAGGAGVEQAARNAGISITVPFTPGRMDASAEQTDVESFAVLEPAADGFRSYTNGSHAPAEITLLDKAQLLTLTAPELTVLVGGMRVLNTNVGQTGYGMFTKRPEALTNDFFISLLDMGTVWKAASESQDVFEGRDRGTGEVKWAATRADLIFGSNAQLRALSEVYGSSDAHGKFVHDFVAVWNKVMNLDRFDLAESHQ</sequence>
<comment type="catalytic activity">
    <reaction evidence="8 12 13">
        <text>H2O2 + AH2 = A + 2 H2O</text>
        <dbReference type="Rhea" id="RHEA:30275"/>
        <dbReference type="ChEBI" id="CHEBI:13193"/>
        <dbReference type="ChEBI" id="CHEBI:15377"/>
        <dbReference type="ChEBI" id="CHEBI:16240"/>
        <dbReference type="ChEBI" id="CHEBI:17499"/>
        <dbReference type="EC" id="1.11.1.21"/>
    </reaction>
</comment>
<dbReference type="FunFam" id="1.10.420.10:FF:000004">
    <property type="entry name" value="Catalase-peroxidase"/>
    <property type="match status" value="1"/>
</dbReference>
<feature type="region of interest" description="Disordered" evidence="14">
    <location>
        <begin position="336"/>
        <end position="359"/>
    </location>
</feature>
<reference evidence="16 17" key="1">
    <citation type="submission" date="2018-08" db="EMBL/GenBank/DDBJ databases">
        <title>Acidipila sp. 4G-K13, an acidobacterium isolated from forest soil.</title>
        <authorList>
            <person name="Gao Z.-H."/>
            <person name="Qiu L.-H."/>
        </authorList>
    </citation>
    <scope>NUCLEOTIDE SEQUENCE [LARGE SCALE GENOMIC DNA]</scope>
    <source>
        <strain evidence="16 17">4G-K13</strain>
    </source>
</reference>
<dbReference type="NCBIfam" id="TIGR00198">
    <property type="entry name" value="cat_per_HPI"/>
    <property type="match status" value="1"/>
</dbReference>
<accession>A0A372ILQ9</accession>
<keyword evidence="3 12" id="KW-0479">Metal-binding</keyword>
<evidence type="ECO:0000256" key="5">
    <source>
        <dbReference type="ARBA" id="ARBA00023004"/>
    </source>
</evidence>
<evidence type="ECO:0000256" key="9">
    <source>
        <dbReference type="ARBA" id="ARBA00060838"/>
    </source>
</evidence>
<dbReference type="FunFam" id="1.10.420.10:FF:000002">
    <property type="entry name" value="Catalase-peroxidase"/>
    <property type="match status" value="1"/>
</dbReference>
<feature type="site" description="Transition state stabilizer" evidence="12">
    <location>
        <position position="88"/>
    </location>
</feature>
<comment type="caution">
    <text evidence="16">The sequence shown here is derived from an EMBL/GenBank/DDBJ whole genome shotgun (WGS) entry which is preliminary data.</text>
</comment>
<dbReference type="Pfam" id="PF00141">
    <property type="entry name" value="peroxidase"/>
    <property type="match status" value="2"/>
</dbReference>
<dbReference type="PRINTS" id="PR00458">
    <property type="entry name" value="PEROXIDASE"/>
</dbReference>
<feature type="binding site" description="axial binding residue" evidence="12">
    <location>
        <position position="256"/>
    </location>
    <ligand>
        <name>heme b</name>
        <dbReference type="ChEBI" id="CHEBI:60344"/>
    </ligand>
    <ligandPart>
        <name>Fe</name>
        <dbReference type="ChEBI" id="CHEBI:18248"/>
    </ligandPart>
</feature>
<dbReference type="PRINTS" id="PR00460">
    <property type="entry name" value="BPEROXIDASE"/>
</dbReference>
<dbReference type="InterPro" id="IPR002016">
    <property type="entry name" value="Haem_peroxidase"/>
</dbReference>
<dbReference type="NCBIfam" id="NF011635">
    <property type="entry name" value="PRK15061.1"/>
    <property type="match status" value="1"/>
</dbReference>
<dbReference type="AlphaFoldDB" id="A0A372ILQ9"/>
<evidence type="ECO:0000259" key="15">
    <source>
        <dbReference type="PROSITE" id="PS50873"/>
    </source>
</evidence>
<dbReference type="InterPro" id="IPR019794">
    <property type="entry name" value="Peroxidases_AS"/>
</dbReference>
<keyword evidence="6 12" id="KW-0376">Hydrogen peroxide</keyword>
<dbReference type="FunFam" id="1.10.520.10:FF:000004">
    <property type="entry name" value="Catalase-peroxidase"/>
    <property type="match status" value="1"/>
</dbReference>
<dbReference type="GO" id="GO:0020037">
    <property type="term" value="F:heme binding"/>
    <property type="evidence" value="ECO:0007669"/>
    <property type="project" value="InterPro"/>
</dbReference>
<dbReference type="EC" id="1.11.1.21" evidence="10 12"/>
<dbReference type="InterPro" id="IPR019793">
    <property type="entry name" value="Peroxidases_heam-ligand_BS"/>
</dbReference>
<name>A0A372ILQ9_9BACT</name>
<dbReference type="OrthoDB" id="9759743at2"/>
<feature type="domain" description="Plant heme peroxidase family profile" evidence="15">
    <location>
        <begin position="125"/>
        <end position="415"/>
    </location>
</feature>
<evidence type="ECO:0000256" key="7">
    <source>
        <dbReference type="ARBA" id="ARBA00049145"/>
    </source>
</evidence>
<dbReference type="PANTHER" id="PTHR30555">
    <property type="entry name" value="HYDROPEROXIDASE I, BIFUNCTIONAL CATALASE-PEROXIDASE"/>
    <property type="match status" value="1"/>
</dbReference>
<dbReference type="PROSITE" id="PS00436">
    <property type="entry name" value="PEROXIDASE_2"/>
    <property type="match status" value="1"/>
</dbReference>
<dbReference type="Gene3D" id="1.10.520.10">
    <property type="match status" value="2"/>
</dbReference>
<protein>
    <recommendedName>
        <fullName evidence="11 12">Catalase-peroxidase</fullName>
        <shortName evidence="12">CP</shortName>
        <ecNumber evidence="10 12">1.11.1.21</ecNumber>
    </recommendedName>
    <alternativeName>
        <fullName evidence="12">Peroxidase/catalase</fullName>
    </alternativeName>
</protein>
<keyword evidence="5 12" id="KW-0408">Iron</keyword>
<evidence type="ECO:0000256" key="10">
    <source>
        <dbReference type="ARBA" id="ARBA00067012"/>
    </source>
</evidence>
<dbReference type="GO" id="GO:0004096">
    <property type="term" value="F:catalase activity"/>
    <property type="evidence" value="ECO:0007669"/>
    <property type="project" value="UniProtKB-UniRule"/>
</dbReference>
<comment type="cofactor">
    <cofactor evidence="12">
        <name>heme b</name>
        <dbReference type="ChEBI" id="CHEBI:60344"/>
    </cofactor>
    <text evidence="12">Binds 1 heme b (iron(II)-protoporphyrin IX) group per dimer.</text>
</comment>
<dbReference type="HAMAP" id="MF_01961">
    <property type="entry name" value="Catal_peroxid"/>
    <property type="match status" value="1"/>
</dbReference>
<dbReference type="CDD" id="cd08200">
    <property type="entry name" value="catalase_peroxidase_2"/>
    <property type="match status" value="1"/>
</dbReference>
<evidence type="ECO:0000256" key="14">
    <source>
        <dbReference type="SAM" id="MobiDB-lite"/>
    </source>
</evidence>
<dbReference type="EMBL" id="QVQT01000005">
    <property type="protein sequence ID" value="RFU15834.1"/>
    <property type="molecule type" value="Genomic_DNA"/>
</dbReference>
<dbReference type="GO" id="GO:0005829">
    <property type="term" value="C:cytosol"/>
    <property type="evidence" value="ECO:0007669"/>
    <property type="project" value="TreeGrafter"/>
</dbReference>
<evidence type="ECO:0000256" key="2">
    <source>
        <dbReference type="ARBA" id="ARBA00022617"/>
    </source>
</evidence>
<comment type="catalytic activity">
    <reaction evidence="7 12 13">
        <text>2 H2O2 = O2 + 2 H2O</text>
        <dbReference type="Rhea" id="RHEA:20309"/>
        <dbReference type="ChEBI" id="CHEBI:15377"/>
        <dbReference type="ChEBI" id="CHEBI:15379"/>
        <dbReference type="ChEBI" id="CHEBI:16240"/>
        <dbReference type="EC" id="1.11.1.21"/>
    </reaction>
</comment>
<evidence type="ECO:0000256" key="13">
    <source>
        <dbReference type="RuleBase" id="RU003451"/>
    </source>
</evidence>